<gene>
    <name evidence="1" type="ORF">FHU31_000595</name>
</gene>
<organism evidence="1 2">
    <name type="scientific">Mycolicibacterium fluoranthenivorans</name>
    <dbReference type="NCBI Taxonomy" id="258505"/>
    <lineage>
        <taxon>Bacteria</taxon>
        <taxon>Bacillati</taxon>
        <taxon>Actinomycetota</taxon>
        <taxon>Actinomycetes</taxon>
        <taxon>Mycobacteriales</taxon>
        <taxon>Mycobacteriaceae</taxon>
        <taxon>Mycolicibacterium</taxon>
    </lineage>
</organism>
<evidence type="ECO:0000313" key="2">
    <source>
        <dbReference type="Proteomes" id="UP000547444"/>
    </source>
</evidence>
<accession>A0A7X5TVR2</accession>
<evidence type="ECO:0008006" key="3">
    <source>
        <dbReference type="Google" id="ProtNLM"/>
    </source>
</evidence>
<dbReference type="InterPro" id="IPR029063">
    <property type="entry name" value="SAM-dependent_MTases_sf"/>
</dbReference>
<name>A0A7X5TVR2_9MYCO</name>
<dbReference type="RefSeq" id="WP_167155724.1">
    <property type="nucleotide sequence ID" value="NZ_JAANOW010000001.1"/>
</dbReference>
<reference evidence="1 2" key="1">
    <citation type="submission" date="2020-03" db="EMBL/GenBank/DDBJ databases">
        <title>Sequencing the genomes of 1000 actinobacteria strains.</title>
        <authorList>
            <person name="Klenk H.-P."/>
        </authorList>
    </citation>
    <scope>NUCLEOTIDE SEQUENCE [LARGE SCALE GENOMIC DNA]</scope>
    <source>
        <strain evidence="1 2">DSM 44556</strain>
    </source>
</reference>
<dbReference type="EMBL" id="JAANOW010000001">
    <property type="protein sequence ID" value="NIH93639.1"/>
    <property type="molecule type" value="Genomic_DNA"/>
</dbReference>
<dbReference type="SUPFAM" id="SSF53335">
    <property type="entry name" value="S-adenosyl-L-methionine-dependent methyltransferases"/>
    <property type="match status" value="1"/>
</dbReference>
<sequence length="240" mass="27936">MEEANSYELNEAKQIELATSIGPLWADFSKSWNRYSSRNSFYCLSDGAVYYSMLRAFQPKRIIEVGSGFSSAVALDARDKGLHDAELTFIEPYPQRLLGLLEEKDHARTTLHKKPLQDVPLEEFDVLGEGDFLFVDSTHVSKAGSDVNWLFFQVFPRLKPGVIIHIHDIHFPFEYIDSWLNEGRSWNELYMLRAFLSFNNSFEILFFNSWMWEKHPEIVRQFLPEASSDRPGSIWLRRTA</sequence>
<comment type="caution">
    <text evidence="1">The sequence shown here is derived from an EMBL/GenBank/DDBJ whole genome shotgun (WGS) entry which is preliminary data.</text>
</comment>
<evidence type="ECO:0000313" key="1">
    <source>
        <dbReference type="EMBL" id="NIH93639.1"/>
    </source>
</evidence>
<proteinExistence type="predicted"/>
<dbReference type="Pfam" id="PF13578">
    <property type="entry name" value="Methyltransf_24"/>
    <property type="match status" value="1"/>
</dbReference>
<dbReference type="AlphaFoldDB" id="A0A7X5TVR2"/>
<dbReference type="Gene3D" id="3.40.50.150">
    <property type="entry name" value="Vaccinia Virus protein VP39"/>
    <property type="match status" value="1"/>
</dbReference>
<keyword evidence="2" id="KW-1185">Reference proteome</keyword>
<protein>
    <recommendedName>
        <fullName evidence="3">Class I SAM-dependent methyltransferase</fullName>
    </recommendedName>
</protein>
<dbReference type="Proteomes" id="UP000547444">
    <property type="component" value="Unassembled WGS sequence"/>
</dbReference>